<feature type="chain" id="PRO_5018155023" evidence="2">
    <location>
        <begin position="25"/>
        <end position="170"/>
    </location>
</feature>
<proteinExistence type="predicted"/>
<reference evidence="4 5" key="2">
    <citation type="submission" date="2018-12" db="EMBL/GenBank/DDBJ databases">
        <title>The genome sequences of strain 502.</title>
        <authorList>
            <person name="Gao J."/>
            <person name="Sun J."/>
        </authorList>
    </citation>
    <scope>NUCLEOTIDE SEQUENCE [LARGE SCALE GENOMIC DNA]</scope>
    <source>
        <strain evidence="4 5">502</strain>
    </source>
</reference>
<reference evidence="3 6" key="1">
    <citation type="submission" date="2018-11" db="EMBL/GenBank/DDBJ databases">
        <title>The genome of Variovorax sp T529.</title>
        <authorList>
            <person name="Gao J."/>
        </authorList>
    </citation>
    <scope>NUCLEOTIDE SEQUENCE [LARGE SCALE GENOMIC DNA]</scope>
    <source>
        <strain evidence="3 6">T529</strain>
    </source>
</reference>
<sequence>MKALSLSKPLQAALLLTAALTAIALLKPDALDTPAAPPSQVHASQDRTSTSPGSGAPWMRPAGEEWRPSDAEQRRAAEAAVAAAAPVVPLAPPIPPPKPTAPDPGLTYLGRIDQDGRSYVFLGKGADPQVVEIGSLVDPQWRVEKASATQIELRYLPLNEIRMIPVTAAQ</sequence>
<comment type="caution">
    <text evidence="3">The sequence shown here is derived from an EMBL/GenBank/DDBJ whole genome shotgun (WGS) entry which is preliminary data.</text>
</comment>
<evidence type="ECO:0000313" key="4">
    <source>
        <dbReference type="EMBL" id="RSZ30590.1"/>
    </source>
</evidence>
<feature type="compositionally biased region" description="Polar residues" evidence="1">
    <location>
        <begin position="41"/>
        <end position="53"/>
    </location>
</feature>
<dbReference type="AlphaFoldDB" id="A0A3P3E6C2"/>
<feature type="compositionally biased region" description="Basic and acidic residues" evidence="1">
    <location>
        <begin position="62"/>
        <end position="77"/>
    </location>
</feature>
<dbReference type="EMBL" id="RQXU01000029">
    <property type="protein sequence ID" value="RRH81596.1"/>
    <property type="molecule type" value="Genomic_DNA"/>
</dbReference>
<dbReference type="RefSeq" id="WP_124961678.1">
    <property type="nucleotide sequence ID" value="NZ_RQXU01000029.1"/>
</dbReference>
<accession>A0A3P3E6C2</accession>
<organism evidence="3 6">
    <name type="scientific">Variovorax beijingensis</name>
    <dbReference type="NCBI Taxonomy" id="2496117"/>
    <lineage>
        <taxon>Bacteria</taxon>
        <taxon>Pseudomonadati</taxon>
        <taxon>Pseudomonadota</taxon>
        <taxon>Betaproteobacteria</taxon>
        <taxon>Burkholderiales</taxon>
        <taxon>Comamonadaceae</taxon>
        <taxon>Variovorax</taxon>
    </lineage>
</organism>
<evidence type="ECO:0000313" key="3">
    <source>
        <dbReference type="EMBL" id="RRH81596.1"/>
    </source>
</evidence>
<evidence type="ECO:0000256" key="2">
    <source>
        <dbReference type="SAM" id="SignalP"/>
    </source>
</evidence>
<evidence type="ECO:0000313" key="6">
    <source>
        <dbReference type="Proteomes" id="UP000271590"/>
    </source>
</evidence>
<feature type="signal peptide" evidence="2">
    <location>
        <begin position="1"/>
        <end position="24"/>
    </location>
</feature>
<feature type="region of interest" description="Disordered" evidence="1">
    <location>
        <begin position="35"/>
        <end position="78"/>
    </location>
</feature>
<evidence type="ECO:0000256" key="1">
    <source>
        <dbReference type="SAM" id="MobiDB-lite"/>
    </source>
</evidence>
<dbReference type="Proteomes" id="UP000271590">
    <property type="component" value="Unassembled WGS sequence"/>
</dbReference>
<keyword evidence="2" id="KW-0732">Signal</keyword>
<keyword evidence="5" id="KW-1185">Reference proteome</keyword>
<gene>
    <name evidence="3" type="ORF">EH244_28605</name>
    <name evidence="4" type="ORF">EJO66_26360</name>
</gene>
<evidence type="ECO:0000313" key="5">
    <source>
        <dbReference type="Proteomes" id="UP000271137"/>
    </source>
</evidence>
<protein>
    <submittedName>
        <fullName evidence="3">Uncharacterized protein</fullName>
    </submittedName>
</protein>
<name>A0A3P3E6C2_9BURK</name>
<dbReference type="Proteomes" id="UP000271137">
    <property type="component" value="Unassembled WGS sequence"/>
</dbReference>
<dbReference type="EMBL" id="RXFQ01000019">
    <property type="protein sequence ID" value="RSZ30590.1"/>
    <property type="molecule type" value="Genomic_DNA"/>
</dbReference>